<proteinExistence type="inferred from homology"/>
<protein>
    <submittedName>
        <fullName evidence="4">Symbiosis island integrase</fullName>
    </submittedName>
</protein>
<evidence type="ECO:0000256" key="3">
    <source>
        <dbReference type="ARBA" id="ARBA00023172"/>
    </source>
</evidence>
<organism evidence="4 5">
    <name type="scientific">Mesorhizobium japonicum (strain LMG 29417 / CECT 9101 / MAFF 303099)</name>
    <name type="common">Mesorhizobium loti (strain MAFF 303099)</name>
    <dbReference type="NCBI Taxonomy" id="266835"/>
    <lineage>
        <taxon>Bacteria</taxon>
        <taxon>Pseudomonadati</taxon>
        <taxon>Pseudomonadota</taxon>
        <taxon>Alphaproteobacteria</taxon>
        <taxon>Hyphomicrobiales</taxon>
        <taxon>Phyllobacteriaceae</taxon>
        <taxon>Mesorhizobium</taxon>
    </lineage>
</organism>
<dbReference type="GO" id="GO:0015074">
    <property type="term" value="P:DNA integration"/>
    <property type="evidence" value="ECO:0007669"/>
    <property type="project" value="UniProtKB-KW"/>
</dbReference>
<dbReference type="GO" id="GO:0003677">
    <property type="term" value="F:DNA binding"/>
    <property type="evidence" value="ECO:0007669"/>
    <property type="project" value="InterPro"/>
</dbReference>
<keyword evidence="2" id="KW-0229">DNA integration</keyword>
<dbReference type="AlphaFoldDB" id="Q989H4"/>
<gene>
    <name evidence="4" type="ordered locus">msl6419</name>
</gene>
<evidence type="ECO:0000256" key="2">
    <source>
        <dbReference type="ARBA" id="ARBA00022908"/>
    </source>
</evidence>
<reference evidence="4 5" key="1">
    <citation type="journal article" date="2000" name="DNA Res.">
        <title>Complete genome structure of the nitrogen-fixing symbiotic bacterium Mesorhizobium loti.</title>
        <authorList>
            <person name="Kaneko T."/>
            <person name="Nakamura Y."/>
            <person name="Sato S."/>
            <person name="Asamizu E."/>
            <person name="Kato T."/>
            <person name="Sasamoto S."/>
            <person name="Watanabe A."/>
            <person name="Idesawa K."/>
            <person name="Ishikawa A."/>
            <person name="Kawashima K."/>
            <person name="Kimura T."/>
            <person name="Kishida Y."/>
            <person name="Kiyokawa C."/>
            <person name="Kohara M."/>
            <person name="Matsumoto M."/>
            <person name="Matsuno A."/>
            <person name="Mochizuki Y."/>
            <person name="Nakayama S."/>
            <person name="Nakazaki N."/>
            <person name="Shimpo S."/>
            <person name="Sugimoto M."/>
            <person name="Takeuchi C."/>
            <person name="Yamada M."/>
            <person name="Tabata S."/>
        </authorList>
    </citation>
    <scope>NUCLEOTIDE SEQUENCE [LARGE SCALE GENOMIC DNA]</scope>
    <source>
        <strain evidence="5">LMG 29417 / CECT 9101 / MAFF 303099</strain>
    </source>
</reference>
<dbReference type="PANTHER" id="PTHR30629">
    <property type="entry name" value="PROPHAGE INTEGRASE"/>
    <property type="match status" value="1"/>
</dbReference>
<dbReference type="KEGG" id="mlo:msl6419"/>
<accession>Q989H4</accession>
<dbReference type="EMBL" id="BA000012">
    <property type="protein sequence ID" value="BAB52722.1"/>
    <property type="molecule type" value="Genomic_DNA"/>
</dbReference>
<dbReference type="SUPFAM" id="SSF56349">
    <property type="entry name" value="DNA breaking-rejoining enzymes"/>
    <property type="match status" value="1"/>
</dbReference>
<comment type="similarity">
    <text evidence="1">Belongs to the 'phage' integrase family.</text>
</comment>
<dbReference type="Gene3D" id="1.10.443.10">
    <property type="entry name" value="Intergrase catalytic core"/>
    <property type="match status" value="1"/>
</dbReference>
<dbReference type="PANTHER" id="PTHR30629:SF2">
    <property type="entry name" value="PROPHAGE INTEGRASE INTS-RELATED"/>
    <property type="match status" value="1"/>
</dbReference>
<evidence type="ECO:0000256" key="1">
    <source>
        <dbReference type="ARBA" id="ARBA00008857"/>
    </source>
</evidence>
<dbReference type="InterPro" id="IPR050808">
    <property type="entry name" value="Phage_Integrase"/>
</dbReference>
<evidence type="ECO:0000313" key="4">
    <source>
        <dbReference type="EMBL" id="BAB52722.1"/>
    </source>
</evidence>
<dbReference type="InterPro" id="IPR013762">
    <property type="entry name" value="Integrase-like_cat_sf"/>
</dbReference>
<sequence>MWTIPEARMKMRRPHRVALSRQAIKILTDLRDISGGEALLFPSVRSGSRPISDNTLNAALRRMGYSKKKQRLTVSEQRHQLC</sequence>
<evidence type="ECO:0000313" key="5">
    <source>
        <dbReference type="Proteomes" id="UP000000552"/>
    </source>
</evidence>
<keyword evidence="3" id="KW-0233">DNA recombination</keyword>
<dbReference type="HOGENOM" id="CLU_2555915_0_0_5"/>
<dbReference type="InterPro" id="IPR011010">
    <property type="entry name" value="DNA_brk_join_enz"/>
</dbReference>
<name>Q989H4_RHILO</name>
<dbReference type="GO" id="GO:0006310">
    <property type="term" value="P:DNA recombination"/>
    <property type="evidence" value="ECO:0007669"/>
    <property type="project" value="UniProtKB-KW"/>
</dbReference>
<dbReference type="eggNOG" id="COG0582">
    <property type="taxonomic scope" value="Bacteria"/>
</dbReference>
<dbReference type="Proteomes" id="UP000000552">
    <property type="component" value="Chromosome"/>
</dbReference>